<evidence type="ECO:0000259" key="10">
    <source>
        <dbReference type="PROSITE" id="PS50928"/>
    </source>
</evidence>
<dbReference type="PANTHER" id="PTHR30614:SF37">
    <property type="entry name" value="AMINO-ACID ABC TRANSPORTER PERMEASE PROTEIN YHDX-RELATED"/>
    <property type="match status" value="1"/>
</dbReference>
<evidence type="ECO:0000256" key="2">
    <source>
        <dbReference type="ARBA" id="ARBA00010072"/>
    </source>
</evidence>
<dbReference type="InterPro" id="IPR010065">
    <property type="entry name" value="AA_ABC_transptr_permease_3TM"/>
</dbReference>
<dbReference type="RefSeq" id="WP_188257123.1">
    <property type="nucleotide sequence ID" value="NZ_JABVCF010000014.1"/>
</dbReference>
<evidence type="ECO:0000256" key="6">
    <source>
        <dbReference type="ARBA" id="ARBA00022970"/>
    </source>
</evidence>
<protein>
    <submittedName>
        <fullName evidence="11">ABC transporter permease subunit</fullName>
    </submittedName>
</protein>
<dbReference type="InterPro" id="IPR035906">
    <property type="entry name" value="MetI-like_sf"/>
</dbReference>
<name>A0A942I495_9HYPH</name>
<keyword evidence="4" id="KW-1003">Cell membrane</keyword>
<proteinExistence type="inferred from homology"/>
<dbReference type="InterPro" id="IPR043429">
    <property type="entry name" value="ArtM/GltK/GlnP/TcyL/YhdX-like"/>
</dbReference>
<evidence type="ECO:0000256" key="9">
    <source>
        <dbReference type="RuleBase" id="RU363032"/>
    </source>
</evidence>
<dbReference type="InterPro" id="IPR000515">
    <property type="entry name" value="MetI-like"/>
</dbReference>
<dbReference type="NCBIfam" id="TIGR01726">
    <property type="entry name" value="HEQRo_perm_3TM"/>
    <property type="match status" value="1"/>
</dbReference>
<evidence type="ECO:0000313" key="12">
    <source>
        <dbReference type="Proteomes" id="UP000680348"/>
    </source>
</evidence>
<keyword evidence="12" id="KW-1185">Reference proteome</keyword>
<dbReference type="Gene3D" id="1.10.3720.10">
    <property type="entry name" value="MetI-like"/>
    <property type="match status" value="2"/>
</dbReference>
<evidence type="ECO:0000256" key="3">
    <source>
        <dbReference type="ARBA" id="ARBA00022448"/>
    </source>
</evidence>
<organism evidence="11 12">
    <name type="scientific">Pseudaminobacter soli</name>
    <name type="common">ex Zhang et al. 2022</name>
    <dbReference type="NCBI Taxonomy" id="2831468"/>
    <lineage>
        <taxon>Bacteria</taxon>
        <taxon>Pseudomonadati</taxon>
        <taxon>Pseudomonadota</taxon>
        <taxon>Alphaproteobacteria</taxon>
        <taxon>Hyphomicrobiales</taxon>
        <taxon>Phyllobacteriaceae</taxon>
        <taxon>Pseudaminobacter</taxon>
    </lineage>
</organism>
<dbReference type="PANTHER" id="PTHR30614">
    <property type="entry name" value="MEMBRANE COMPONENT OF AMINO ACID ABC TRANSPORTER"/>
    <property type="match status" value="1"/>
</dbReference>
<dbReference type="AlphaFoldDB" id="A0A942I495"/>
<reference evidence="11" key="1">
    <citation type="submission" date="2021-04" db="EMBL/GenBank/DDBJ databases">
        <title>Pseudaminobacter soli sp. nov., isolated from paddy soil contaminated by heavy metals.</title>
        <authorList>
            <person name="Zhang K."/>
        </authorList>
    </citation>
    <scope>NUCLEOTIDE SEQUENCE</scope>
    <source>
        <strain evidence="11">19-2017</strain>
    </source>
</reference>
<evidence type="ECO:0000256" key="8">
    <source>
        <dbReference type="ARBA" id="ARBA00023136"/>
    </source>
</evidence>
<keyword evidence="7 9" id="KW-1133">Transmembrane helix</keyword>
<evidence type="ECO:0000256" key="4">
    <source>
        <dbReference type="ARBA" id="ARBA00022475"/>
    </source>
</evidence>
<keyword evidence="5 9" id="KW-0812">Transmembrane</keyword>
<dbReference type="GO" id="GO:0022857">
    <property type="term" value="F:transmembrane transporter activity"/>
    <property type="evidence" value="ECO:0007669"/>
    <property type="project" value="InterPro"/>
</dbReference>
<feature type="transmembrane region" description="Helical" evidence="9">
    <location>
        <begin position="215"/>
        <end position="235"/>
    </location>
</feature>
<keyword evidence="8 9" id="KW-0472">Membrane</keyword>
<dbReference type="GO" id="GO:0043190">
    <property type="term" value="C:ATP-binding cassette (ABC) transporter complex"/>
    <property type="evidence" value="ECO:0007669"/>
    <property type="project" value="InterPro"/>
</dbReference>
<comment type="subcellular location">
    <subcellularLocation>
        <location evidence="1">Cell inner membrane</location>
        <topology evidence="1">Multi-pass membrane protein</topology>
    </subcellularLocation>
    <subcellularLocation>
        <location evidence="9">Cell membrane</location>
        <topology evidence="9">Multi-pass membrane protein</topology>
    </subcellularLocation>
</comment>
<sequence length="386" mass="40736">MTTFGDYQAPPFWRRPFFRRSAAQIAVVVGLLAVLSFFIGNASANLAKTSTTLGFGFIWSRASFELGEGITGFVAGDSVLAAFWAGIVNTLLVSLASIVTATVLGIAVGILRLSSNPLSRLLSSGYIELMRNIPLILQMLFWYAVITRSLPTPRKALSPIEGLYLTNRGVYFSVIQMPPSAFWALVALSVLLLATLAARATSRERTGSLGRLGDFRLAGAAVVAMLAVVLTTGSVDVPEIAGLNFKGGASITPEFTAVFLGLSIFSAAFIAENVRAGILGVSAGQKEAAASLGLRDGQTMRLVVLPQALKISVPPIASQYLDIVKNSSLAVAIAYPEIMRVATVVISEVGRSIEVIAIIMAVYLSISLAISALMNAYNKANLAKGT</sequence>
<feature type="transmembrane region" description="Helical" evidence="9">
    <location>
        <begin position="170"/>
        <end position="194"/>
    </location>
</feature>
<evidence type="ECO:0000256" key="7">
    <source>
        <dbReference type="ARBA" id="ARBA00022989"/>
    </source>
</evidence>
<dbReference type="SUPFAM" id="SSF161098">
    <property type="entry name" value="MetI-like"/>
    <property type="match status" value="1"/>
</dbReference>
<evidence type="ECO:0000256" key="1">
    <source>
        <dbReference type="ARBA" id="ARBA00004429"/>
    </source>
</evidence>
<keyword evidence="3 9" id="KW-0813">Transport</keyword>
<evidence type="ECO:0000313" key="11">
    <source>
        <dbReference type="EMBL" id="MBS3651573.1"/>
    </source>
</evidence>
<feature type="transmembrane region" description="Helical" evidence="9">
    <location>
        <begin position="81"/>
        <end position="111"/>
    </location>
</feature>
<dbReference type="CDD" id="cd06261">
    <property type="entry name" value="TM_PBP2"/>
    <property type="match status" value="1"/>
</dbReference>
<dbReference type="GO" id="GO:0006865">
    <property type="term" value="P:amino acid transport"/>
    <property type="evidence" value="ECO:0007669"/>
    <property type="project" value="UniProtKB-KW"/>
</dbReference>
<feature type="transmembrane region" description="Helical" evidence="9">
    <location>
        <begin position="21"/>
        <end position="40"/>
    </location>
</feature>
<dbReference type="EMBL" id="JAGWCR010000014">
    <property type="protein sequence ID" value="MBS3651573.1"/>
    <property type="molecule type" value="Genomic_DNA"/>
</dbReference>
<gene>
    <name evidence="11" type="ORF">KEU06_23425</name>
</gene>
<dbReference type="PROSITE" id="PS50928">
    <property type="entry name" value="ABC_TM1"/>
    <property type="match status" value="1"/>
</dbReference>
<feature type="transmembrane region" description="Helical" evidence="9">
    <location>
        <begin position="255"/>
        <end position="271"/>
    </location>
</feature>
<keyword evidence="6" id="KW-0029">Amino-acid transport</keyword>
<dbReference type="Proteomes" id="UP000680348">
    <property type="component" value="Unassembled WGS sequence"/>
</dbReference>
<comment type="similarity">
    <text evidence="2">Belongs to the binding-protein-dependent transport system permease family. HisMQ subfamily.</text>
</comment>
<feature type="domain" description="ABC transmembrane type-1" evidence="10">
    <location>
        <begin position="87"/>
        <end position="374"/>
    </location>
</feature>
<dbReference type="Pfam" id="PF00528">
    <property type="entry name" value="BPD_transp_1"/>
    <property type="match status" value="1"/>
</dbReference>
<feature type="transmembrane region" description="Helical" evidence="9">
    <location>
        <begin position="355"/>
        <end position="377"/>
    </location>
</feature>
<comment type="caution">
    <text evidence="11">The sequence shown here is derived from an EMBL/GenBank/DDBJ whole genome shotgun (WGS) entry which is preliminary data.</text>
</comment>
<accession>A0A942I495</accession>
<evidence type="ECO:0000256" key="5">
    <source>
        <dbReference type="ARBA" id="ARBA00022692"/>
    </source>
</evidence>